<organism evidence="2 3">
    <name type="scientific">Rangifer tarandus platyrhynchus</name>
    <name type="common">Svalbard reindeer</name>
    <dbReference type="NCBI Taxonomy" id="3082113"/>
    <lineage>
        <taxon>Eukaryota</taxon>
        <taxon>Metazoa</taxon>
        <taxon>Chordata</taxon>
        <taxon>Craniata</taxon>
        <taxon>Vertebrata</taxon>
        <taxon>Euteleostomi</taxon>
        <taxon>Mammalia</taxon>
        <taxon>Eutheria</taxon>
        <taxon>Laurasiatheria</taxon>
        <taxon>Artiodactyla</taxon>
        <taxon>Ruminantia</taxon>
        <taxon>Pecora</taxon>
        <taxon>Cervidae</taxon>
        <taxon>Odocoileinae</taxon>
        <taxon>Rangifer</taxon>
    </lineage>
</organism>
<feature type="region of interest" description="Disordered" evidence="1">
    <location>
        <begin position="64"/>
        <end position="188"/>
    </location>
</feature>
<feature type="compositionally biased region" description="Basic and acidic residues" evidence="1">
    <location>
        <begin position="88"/>
        <end position="97"/>
    </location>
</feature>
<accession>A0ABN8Z6A0</accession>
<proteinExistence type="predicted"/>
<gene>
    <name evidence="2" type="ORF">MRATA1EN1_LOCUS18307</name>
</gene>
<evidence type="ECO:0000313" key="2">
    <source>
        <dbReference type="EMBL" id="CAI9169345.1"/>
    </source>
</evidence>
<feature type="compositionally biased region" description="Basic residues" evidence="1">
    <location>
        <begin position="224"/>
        <end position="240"/>
    </location>
</feature>
<feature type="region of interest" description="Disordered" evidence="1">
    <location>
        <begin position="204"/>
        <end position="261"/>
    </location>
</feature>
<dbReference type="Proteomes" id="UP001176941">
    <property type="component" value="Chromosome 29"/>
</dbReference>
<reference evidence="2" key="1">
    <citation type="submission" date="2023-04" db="EMBL/GenBank/DDBJ databases">
        <authorList>
            <consortium name="ELIXIR-Norway"/>
        </authorList>
    </citation>
    <scope>NUCLEOTIDE SEQUENCE [LARGE SCALE GENOMIC DNA]</scope>
</reference>
<name>A0ABN8Z6A0_RANTA</name>
<feature type="compositionally biased region" description="Polar residues" evidence="1">
    <location>
        <begin position="250"/>
        <end position="261"/>
    </location>
</feature>
<dbReference type="EMBL" id="OX459965">
    <property type="protein sequence ID" value="CAI9169345.1"/>
    <property type="molecule type" value="Genomic_DNA"/>
</dbReference>
<sequence>MCPPHVPLLEHCALMTLECDMDLITLLMKQRRADSKRKVARLRALEGTRWESEKRMHSAQATLRACNPPPRLSHGSPHRQTLEGGPSRPRESPHRTGELCGGGQYLNPLVSVSQKPRDNPPHQVASSCRRVFHSRRATPLSCGAGPGRRREPRAARTPRGPRPEAQEGLLPSAPEEPRAGFPRGGSTSPRARQLCFCLLPADGGRRGRRGSEAESLSALSSPRTGRRSRRTPLGCGRRRKAADAQGPATAFSTHSQILAST</sequence>
<evidence type="ECO:0000256" key="1">
    <source>
        <dbReference type="SAM" id="MobiDB-lite"/>
    </source>
</evidence>
<protein>
    <submittedName>
        <fullName evidence="2">Uncharacterized protein</fullName>
    </submittedName>
</protein>
<keyword evidence="3" id="KW-1185">Reference proteome</keyword>
<feature type="compositionally biased region" description="Low complexity" evidence="1">
    <location>
        <begin position="213"/>
        <end position="223"/>
    </location>
</feature>
<evidence type="ECO:0000313" key="3">
    <source>
        <dbReference type="Proteomes" id="UP001176941"/>
    </source>
</evidence>